<name>A0ABW8SES4_9CLOT</name>
<evidence type="ECO:0008006" key="4">
    <source>
        <dbReference type="Google" id="ProtNLM"/>
    </source>
</evidence>
<dbReference type="RefSeq" id="WP_406790577.1">
    <property type="nucleotide sequence ID" value="NZ_JBJHZX010000003.1"/>
</dbReference>
<organism evidence="2 3">
    <name type="scientific">Candidatus Clostridium eludens</name>
    <dbReference type="NCBI Taxonomy" id="3381663"/>
    <lineage>
        <taxon>Bacteria</taxon>
        <taxon>Bacillati</taxon>
        <taxon>Bacillota</taxon>
        <taxon>Clostridia</taxon>
        <taxon>Eubacteriales</taxon>
        <taxon>Clostridiaceae</taxon>
        <taxon>Clostridium</taxon>
    </lineage>
</organism>
<proteinExistence type="predicted"/>
<protein>
    <recommendedName>
        <fullName evidence="4">Transporter</fullName>
    </recommendedName>
</protein>
<comment type="caution">
    <text evidence="2">The sequence shown here is derived from an EMBL/GenBank/DDBJ whole genome shotgun (WGS) entry which is preliminary data.</text>
</comment>
<accession>A0ABW8SES4</accession>
<gene>
    <name evidence="2" type="ORF">ACJDU8_02515</name>
</gene>
<feature type="region of interest" description="Disordered" evidence="1">
    <location>
        <begin position="56"/>
        <end position="82"/>
    </location>
</feature>
<evidence type="ECO:0000313" key="3">
    <source>
        <dbReference type="Proteomes" id="UP001623660"/>
    </source>
</evidence>
<sequence length="147" mass="17686">MYDYNYFRSEDAKYEEANYDDINYDNMPEDMEPFNEFYCPYLQFYAVHPPMFMNRQQHQLPPGPPPSHTPKKAPGGPGVHGVQPQMVSPTSLRPCLFKYTYIWPKRGNGFWAWLTYVERRTVSGYRWYRNRWAYFGMDTRQIDSFMC</sequence>
<dbReference type="EMBL" id="JBJHZX010000003">
    <property type="protein sequence ID" value="MFL0194450.1"/>
    <property type="molecule type" value="Genomic_DNA"/>
</dbReference>
<dbReference type="Proteomes" id="UP001623660">
    <property type="component" value="Unassembled WGS sequence"/>
</dbReference>
<evidence type="ECO:0000256" key="1">
    <source>
        <dbReference type="SAM" id="MobiDB-lite"/>
    </source>
</evidence>
<evidence type="ECO:0000313" key="2">
    <source>
        <dbReference type="EMBL" id="MFL0194450.1"/>
    </source>
</evidence>
<reference evidence="2 3" key="1">
    <citation type="submission" date="2024-11" db="EMBL/GenBank/DDBJ databases">
        <authorList>
            <person name="Heng Y.C."/>
            <person name="Lim A.C.H."/>
            <person name="Lee J.K.Y."/>
            <person name="Kittelmann S."/>
        </authorList>
    </citation>
    <scope>NUCLEOTIDE SEQUENCE [LARGE SCALE GENOMIC DNA]</scope>
    <source>
        <strain evidence="2 3">WILCCON 0269</strain>
    </source>
</reference>
<keyword evidence="3" id="KW-1185">Reference proteome</keyword>